<dbReference type="EC" id="2.1.-.-" evidence="3"/>
<organism evidence="3 4">
    <name type="scientific">Leifsonia williamsii</name>
    <dbReference type="NCBI Taxonomy" id="3035919"/>
    <lineage>
        <taxon>Bacteria</taxon>
        <taxon>Bacillati</taxon>
        <taxon>Actinomycetota</taxon>
        <taxon>Actinomycetes</taxon>
        <taxon>Micrococcales</taxon>
        <taxon>Microbacteriaceae</taxon>
        <taxon>Leifsonia</taxon>
    </lineage>
</organism>
<feature type="domain" description="Methyltransferase" evidence="2">
    <location>
        <begin position="59"/>
        <end position="149"/>
    </location>
</feature>
<keyword evidence="3" id="KW-0808">Transferase</keyword>
<dbReference type="Pfam" id="PF13649">
    <property type="entry name" value="Methyltransf_25"/>
    <property type="match status" value="1"/>
</dbReference>
<dbReference type="CDD" id="cd02440">
    <property type="entry name" value="AdoMet_MTases"/>
    <property type="match status" value="1"/>
</dbReference>
<dbReference type="Gene3D" id="3.40.50.150">
    <property type="entry name" value="Vaccinia Virus protein VP39"/>
    <property type="match status" value="1"/>
</dbReference>
<dbReference type="Proteomes" id="UP001174208">
    <property type="component" value="Unassembled WGS sequence"/>
</dbReference>
<keyword evidence="3" id="KW-0489">Methyltransferase</keyword>
<protein>
    <submittedName>
        <fullName evidence="3">Class I SAM-dependent methyltransferase</fullName>
        <ecNumber evidence="3">2.1.-.-</ecNumber>
    </submittedName>
</protein>
<name>A0ABT8K9X9_9MICO</name>
<evidence type="ECO:0000256" key="1">
    <source>
        <dbReference type="SAM" id="MobiDB-lite"/>
    </source>
</evidence>
<dbReference type="GO" id="GO:0032259">
    <property type="term" value="P:methylation"/>
    <property type="evidence" value="ECO:0007669"/>
    <property type="project" value="UniProtKB-KW"/>
</dbReference>
<proteinExistence type="predicted"/>
<dbReference type="InterPro" id="IPR029063">
    <property type="entry name" value="SAM-dependent_MTases_sf"/>
</dbReference>
<keyword evidence="4" id="KW-1185">Reference proteome</keyword>
<evidence type="ECO:0000313" key="3">
    <source>
        <dbReference type="EMBL" id="MDN4614259.1"/>
    </source>
</evidence>
<dbReference type="EMBL" id="JAROCF010000001">
    <property type="protein sequence ID" value="MDN4614259.1"/>
    <property type="molecule type" value="Genomic_DNA"/>
</dbReference>
<feature type="region of interest" description="Disordered" evidence="1">
    <location>
        <begin position="1"/>
        <end position="29"/>
    </location>
</feature>
<evidence type="ECO:0000313" key="4">
    <source>
        <dbReference type="Proteomes" id="UP001174208"/>
    </source>
</evidence>
<dbReference type="GO" id="GO:0008168">
    <property type="term" value="F:methyltransferase activity"/>
    <property type="evidence" value="ECO:0007669"/>
    <property type="project" value="UniProtKB-KW"/>
</dbReference>
<reference evidence="3" key="1">
    <citation type="submission" date="2023-06" db="EMBL/GenBank/DDBJ databases">
        <title>MT1 and MT2 Draft Genomes of Novel Species.</title>
        <authorList>
            <person name="Venkateswaran K."/>
        </authorList>
    </citation>
    <scope>NUCLEOTIDE SEQUENCE</scope>
    <source>
        <strain evidence="3">F6_8S_P_1B</strain>
    </source>
</reference>
<dbReference type="PANTHER" id="PTHR43591">
    <property type="entry name" value="METHYLTRANSFERASE"/>
    <property type="match status" value="1"/>
</dbReference>
<evidence type="ECO:0000259" key="2">
    <source>
        <dbReference type="Pfam" id="PF13649"/>
    </source>
</evidence>
<dbReference type="SUPFAM" id="SSF53335">
    <property type="entry name" value="S-adenosyl-L-methionine-dependent methyltransferases"/>
    <property type="match status" value="1"/>
</dbReference>
<accession>A0ABT8K9X9</accession>
<sequence length="221" mass="24131">MSEKPTADEARAEIRRRFDDRAPTYDESPMHRGLADAVADFIVRELPRGDDGLPQPLEVLDVATGTGLVLRAMHARGVRGRMIGVDLAPRMVEEARTHLPDAEFYTADAARLPVSDASVDLVTCVTGLQLFPDAAAAIAEFRRVLRPGGRVVTGSFVAFEAGRHRAAPPPAMLHHEPFRSVEALNDTFAAVGLRVGRHEEWTDGAEVLLIAELWPVATPER</sequence>
<dbReference type="RefSeq" id="WP_301212882.1">
    <property type="nucleotide sequence ID" value="NZ_JAROCF010000001.1"/>
</dbReference>
<gene>
    <name evidence="3" type="ORF">P5G50_07320</name>
</gene>
<dbReference type="InterPro" id="IPR041698">
    <property type="entry name" value="Methyltransf_25"/>
</dbReference>
<dbReference type="PANTHER" id="PTHR43591:SF99">
    <property type="entry name" value="OS06G0646000 PROTEIN"/>
    <property type="match status" value="1"/>
</dbReference>
<comment type="caution">
    <text evidence="3">The sequence shown here is derived from an EMBL/GenBank/DDBJ whole genome shotgun (WGS) entry which is preliminary data.</text>
</comment>